<dbReference type="GeneID" id="121218338"/>
<feature type="domain" description="Retrovirus-related Pol polyprotein from transposon TNT 1-94-like beta-barrel" evidence="1">
    <location>
        <begin position="123"/>
        <end position="202"/>
    </location>
</feature>
<reference evidence="3" key="2">
    <citation type="submission" date="2025-08" db="UniProtKB">
        <authorList>
            <consortium name="RefSeq"/>
        </authorList>
    </citation>
    <scope>IDENTIFICATION</scope>
</reference>
<dbReference type="RefSeq" id="XP_040951363.1">
    <property type="nucleotide sequence ID" value="XM_041095429.1"/>
</dbReference>
<accession>A0ABM3A921</accession>
<sequence>MGCYINDRRIVEKAITTLPEKYESKISSLEDSRDLTTISMSELINAMYAQEQRRASIEEGHAECAFQARNNETPYSLSNKVCKNREQQQHTNQAQAANENQVQEELAFITSSFAVNNQMRKNWLIDSGCTNHIVSNESMFKRIDKSFSLRIRFGNDQIIKAKGKRDVRVSTPTGTKFIIDVLFVPDIDQNLLSVGQLIEKNYSVIFESKKCIISESHDHELMSVEMKDASFVLMELSCLISAQFEVAEIFWKFKAAVDNQACCKLRILKSDNGTKCTYEKFQKFCEYVEIEH</sequence>
<organism evidence="2 3">
    <name type="scientific">Gossypium hirsutum</name>
    <name type="common">Upland cotton</name>
    <name type="synonym">Gossypium mexicanum</name>
    <dbReference type="NCBI Taxonomy" id="3635"/>
    <lineage>
        <taxon>Eukaryota</taxon>
        <taxon>Viridiplantae</taxon>
        <taxon>Streptophyta</taxon>
        <taxon>Embryophyta</taxon>
        <taxon>Tracheophyta</taxon>
        <taxon>Spermatophyta</taxon>
        <taxon>Magnoliopsida</taxon>
        <taxon>eudicotyledons</taxon>
        <taxon>Gunneridae</taxon>
        <taxon>Pentapetalae</taxon>
        <taxon>rosids</taxon>
        <taxon>malvids</taxon>
        <taxon>Malvales</taxon>
        <taxon>Malvaceae</taxon>
        <taxon>Malvoideae</taxon>
        <taxon>Gossypium</taxon>
    </lineage>
</organism>
<dbReference type="Proteomes" id="UP000818029">
    <property type="component" value="Chromosome A03"/>
</dbReference>
<reference evidence="2" key="1">
    <citation type="journal article" date="2020" name="Nat. Genet.">
        <title>Genomic diversifications of five Gossypium allopolyploid species and their impact on cotton improvement.</title>
        <authorList>
            <person name="Chen Z.J."/>
            <person name="Sreedasyam A."/>
            <person name="Ando A."/>
            <person name="Song Q."/>
            <person name="De Santiago L.M."/>
            <person name="Hulse-Kemp A.M."/>
            <person name="Ding M."/>
            <person name="Ye W."/>
            <person name="Kirkbride R.C."/>
            <person name="Jenkins J."/>
            <person name="Plott C."/>
            <person name="Lovell J."/>
            <person name="Lin Y.M."/>
            <person name="Vaughn R."/>
            <person name="Liu B."/>
            <person name="Simpson S."/>
            <person name="Scheffler B.E."/>
            <person name="Wen L."/>
            <person name="Saski C.A."/>
            <person name="Grover C.E."/>
            <person name="Hu G."/>
            <person name="Conover J.L."/>
            <person name="Carlson J.W."/>
            <person name="Shu S."/>
            <person name="Boston L.B."/>
            <person name="Williams M."/>
            <person name="Peterson D.G."/>
            <person name="McGee K."/>
            <person name="Jones D.C."/>
            <person name="Wendel J.F."/>
            <person name="Stelly D.M."/>
            <person name="Grimwood J."/>
            <person name="Schmutz J."/>
        </authorList>
    </citation>
    <scope>NUCLEOTIDE SEQUENCE [LARGE SCALE GENOMIC DNA]</scope>
    <source>
        <strain evidence="2">cv. TM-1</strain>
    </source>
</reference>
<gene>
    <name evidence="3" type="primary">LOC121218338</name>
</gene>
<keyword evidence="2" id="KW-1185">Reference proteome</keyword>
<protein>
    <recommendedName>
        <fullName evidence="1">Retrovirus-related Pol polyprotein from transposon TNT 1-94-like beta-barrel domain-containing protein</fullName>
    </recommendedName>
</protein>
<name>A0ABM3A921_GOSHI</name>
<evidence type="ECO:0000259" key="1">
    <source>
        <dbReference type="Pfam" id="PF22936"/>
    </source>
</evidence>
<proteinExistence type="predicted"/>
<evidence type="ECO:0000313" key="2">
    <source>
        <dbReference type="Proteomes" id="UP000818029"/>
    </source>
</evidence>
<dbReference type="Pfam" id="PF22936">
    <property type="entry name" value="Pol_BBD"/>
    <property type="match status" value="1"/>
</dbReference>
<dbReference type="InterPro" id="IPR054722">
    <property type="entry name" value="PolX-like_BBD"/>
</dbReference>
<evidence type="ECO:0000313" key="3">
    <source>
        <dbReference type="RefSeq" id="XP_040951363.1"/>
    </source>
</evidence>